<accession>K1X3H5</accession>
<dbReference type="EMBL" id="AMFJ01036201">
    <property type="protein sequence ID" value="EKD24600.1"/>
    <property type="molecule type" value="Genomic_DNA"/>
</dbReference>
<reference evidence="1" key="1">
    <citation type="journal article" date="2012" name="Science">
        <title>Fermentation, hydrogen, and sulfur metabolism in multiple uncultivated bacterial phyla.</title>
        <authorList>
            <person name="Wrighton K.C."/>
            <person name="Thomas B.C."/>
            <person name="Sharon I."/>
            <person name="Miller C.S."/>
            <person name="Castelle C.J."/>
            <person name="VerBerkmoes N.C."/>
            <person name="Wilkins M.J."/>
            <person name="Hettich R.L."/>
            <person name="Lipton M.S."/>
            <person name="Williams K.H."/>
            <person name="Long P.E."/>
            <person name="Banfield J.F."/>
        </authorList>
    </citation>
    <scope>NUCLEOTIDE SEQUENCE [LARGE SCALE GENOMIC DNA]</scope>
</reference>
<evidence type="ECO:0000313" key="1">
    <source>
        <dbReference type="EMBL" id="EKD24600.1"/>
    </source>
</evidence>
<protein>
    <submittedName>
        <fullName evidence="1">Uncharacterized protein</fullName>
    </submittedName>
</protein>
<gene>
    <name evidence="1" type="ORF">ACD_80C00194G0019</name>
</gene>
<sequence>MHATGTHQKYVQRSVKKISEGKKYVLEKKINYMNKLETTKQNTSLENIGDLSVADVLRHFNKNIYPQIKERFFSKPIQTIPVQTKKSIFNIFKREPKEEKKPEQTREERHEQNKKDSLINQLFWAEVAKWIFELVVGDHTSDFQRISLFLEVLYLEMTTTAYANSWLDFNRCAEQFAAEWAKDKSRIIQESLKLCDQRFRKGFTTITFAEDHLIFKNGYGTTIQSKEDFFKEEE</sequence>
<dbReference type="AlphaFoldDB" id="K1X3H5"/>
<comment type="caution">
    <text evidence="1">The sequence shown here is derived from an EMBL/GenBank/DDBJ whole genome shotgun (WGS) entry which is preliminary data.</text>
</comment>
<name>K1X3H5_9BACT</name>
<organism evidence="1">
    <name type="scientific">uncultured bacterium</name>
    <name type="common">gcode 4</name>
    <dbReference type="NCBI Taxonomy" id="1234023"/>
    <lineage>
        <taxon>Bacteria</taxon>
        <taxon>environmental samples</taxon>
    </lineage>
</organism>
<proteinExistence type="predicted"/>